<accession>A0ABT1L4M3</accession>
<dbReference type="EMBL" id="JAKUDN010000001">
    <property type="protein sequence ID" value="MCP8351906.1"/>
    <property type="molecule type" value="Genomic_DNA"/>
</dbReference>
<gene>
    <name evidence="2" type="ORF">MKS91_01175</name>
</gene>
<evidence type="ECO:0000256" key="1">
    <source>
        <dbReference type="SAM" id="Phobius"/>
    </source>
</evidence>
<keyword evidence="1" id="KW-0472">Membrane</keyword>
<organism evidence="2 3">
    <name type="scientific">Candidatus Synchoanobacter obligatus</name>
    <dbReference type="NCBI Taxonomy" id="2919597"/>
    <lineage>
        <taxon>Bacteria</taxon>
        <taxon>Pseudomonadati</taxon>
        <taxon>Pseudomonadota</taxon>
        <taxon>Gammaproteobacteria</taxon>
        <taxon>Candidatus Comchoanobacterales</taxon>
        <taxon>Candidatus Comchoanobacteraceae</taxon>
        <taxon>Candidatus Synchoanobacter</taxon>
    </lineage>
</organism>
<dbReference type="Proteomes" id="UP001320768">
    <property type="component" value="Unassembled WGS sequence"/>
</dbReference>
<keyword evidence="1" id="KW-1133">Transmembrane helix</keyword>
<protein>
    <submittedName>
        <fullName evidence="2">Uncharacterized protein</fullName>
    </submittedName>
</protein>
<feature type="transmembrane region" description="Helical" evidence="1">
    <location>
        <begin position="67"/>
        <end position="89"/>
    </location>
</feature>
<name>A0ABT1L4M3_9GAMM</name>
<reference evidence="2 3" key="1">
    <citation type="journal article" date="2022" name="Nat. Microbiol.">
        <title>The microbiome of a bacterivorous marine choanoflagellate contains a resource-demanding obligate bacterial associate.</title>
        <authorList>
            <person name="Needham D.M."/>
            <person name="Poirier C."/>
            <person name="Bachy C."/>
            <person name="George E.E."/>
            <person name="Wilken S."/>
            <person name="Yung C.C.M."/>
            <person name="Limardo A.J."/>
            <person name="Morando M."/>
            <person name="Sudek L."/>
            <person name="Malmstrom R.R."/>
            <person name="Keeling P.J."/>
            <person name="Santoro A.E."/>
            <person name="Worden A.Z."/>
        </authorList>
    </citation>
    <scope>NUCLEOTIDE SEQUENCE [LARGE SCALE GENOMIC DNA]</scope>
    <source>
        <strain evidence="2 3">Comchoano-2</strain>
    </source>
</reference>
<keyword evidence="3" id="KW-1185">Reference proteome</keyword>
<evidence type="ECO:0000313" key="3">
    <source>
        <dbReference type="Proteomes" id="UP001320768"/>
    </source>
</evidence>
<comment type="caution">
    <text evidence="2">The sequence shown here is derived from an EMBL/GenBank/DDBJ whole genome shotgun (WGS) entry which is preliminary data.</text>
</comment>
<evidence type="ECO:0000313" key="2">
    <source>
        <dbReference type="EMBL" id="MCP8351906.1"/>
    </source>
</evidence>
<sequence length="726" mass="80430">MQNLRPEFDAEKFNSAVTKTSAPTLSDSTGKKVGGLINQFAEYIIDKLDERMPMIGISPKLKAFLKAVIKGFISVFLVSLVTALTTLVVTTPANILFIIGLTSFLIMASGTFDSEIEYFLSKKRNKSFLSESTEEIGLREEVRYQGLEEKASCIAGVPRRGFERYPFSIKSRDNAERAMDLFDKISENNPPLEQYQDLVTRKSALQEFVNSLETSPTALTPEILAEKLNDIYTKLDFKTIDITTDEANQTIENALHSRLFADSDTDASQALRIAYHHYAEEALKPYARLIGHPSPLEFFQEDTASEEDKHLLPHLRNARALSEALISPKADDRLSAIMKAFNLRMDAGGFDQTKKAFALLNQASSKSAYVLSGIPVLPHNARDLNVFSAMFEKEKRPKGCVVDYGSAQHLMRLINNLNALQSQPQEALKAQIQADMVGLTPNILAIIDHPKTGVSTQNLKIINDHYHEILNLRMLYIMKEMPLKVSTAKLAAIIKQMNHLGHHETAAESITVVAVPAKTLRATPAAAQQTRTSELYQLPEATVAVTSMAEPVPTASAGVFQPPLQNTSEILKWVKGAFSSDSDTPQTIADLNRFMTNSPDHLLTQFIQGIVGGTEATQEDTEKIQAIQYNSENQQISKTCQNTEETSQLIKALASPDLRLTVELHHTTKADANSFMRSVITDAPENASIHFFSPSLEISLQVNSGNKDITLDELHKAERPDRGLGR</sequence>
<proteinExistence type="predicted"/>
<dbReference type="RefSeq" id="WP_258569014.1">
    <property type="nucleotide sequence ID" value="NZ_JAKUDN010000001.1"/>
</dbReference>
<keyword evidence="1" id="KW-0812">Transmembrane</keyword>